<proteinExistence type="predicted"/>
<accession>A0A0A9CS23</accession>
<organism evidence="1">
    <name type="scientific">Arundo donax</name>
    <name type="common">Giant reed</name>
    <name type="synonym">Donax arundinaceus</name>
    <dbReference type="NCBI Taxonomy" id="35708"/>
    <lineage>
        <taxon>Eukaryota</taxon>
        <taxon>Viridiplantae</taxon>
        <taxon>Streptophyta</taxon>
        <taxon>Embryophyta</taxon>
        <taxon>Tracheophyta</taxon>
        <taxon>Spermatophyta</taxon>
        <taxon>Magnoliopsida</taxon>
        <taxon>Liliopsida</taxon>
        <taxon>Poales</taxon>
        <taxon>Poaceae</taxon>
        <taxon>PACMAD clade</taxon>
        <taxon>Arundinoideae</taxon>
        <taxon>Arundineae</taxon>
        <taxon>Arundo</taxon>
    </lineage>
</organism>
<dbReference type="AlphaFoldDB" id="A0A0A9CS23"/>
<reference evidence="1" key="2">
    <citation type="journal article" date="2015" name="Data Brief">
        <title>Shoot transcriptome of the giant reed, Arundo donax.</title>
        <authorList>
            <person name="Barrero R.A."/>
            <person name="Guerrero F.D."/>
            <person name="Moolhuijzen P."/>
            <person name="Goolsby J.A."/>
            <person name="Tidwell J."/>
            <person name="Bellgard S.E."/>
            <person name="Bellgard M.I."/>
        </authorList>
    </citation>
    <scope>NUCLEOTIDE SEQUENCE</scope>
    <source>
        <tissue evidence="1">Shoot tissue taken approximately 20 cm above the soil surface</tissue>
    </source>
</reference>
<protein>
    <submittedName>
        <fullName evidence="1">Uncharacterized protein</fullName>
    </submittedName>
</protein>
<name>A0A0A9CS23_ARUDO</name>
<reference evidence="1" key="1">
    <citation type="submission" date="2014-09" db="EMBL/GenBank/DDBJ databases">
        <authorList>
            <person name="Magalhaes I.L.F."/>
            <person name="Oliveira U."/>
            <person name="Santos F.R."/>
            <person name="Vidigal T.H.D.A."/>
            <person name="Brescovit A.D."/>
            <person name="Santos A.J."/>
        </authorList>
    </citation>
    <scope>NUCLEOTIDE SEQUENCE</scope>
    <source>
        <tissue evidence="1">Shoot tissue taken approximately 20 cm above the soil surface</tissue>
    </source>
</reference>
<evidence type="ECO:0000313" key="1">
    <source>
        <dbReference type="EMBL" id="JAD79094.1"/>
    </source>
</evidence>
<sequence>MFRPRLPAFSDISITLTSGTVLNSFTALSLMLRDILPSSLLNCIWLLLSESSSKSNIPVHWVKTIALTGATSLGIDFVLMTELMMSTAALIFEEM</sequence>
<dbReference type="EMBL" id="GBRH01218801">
    <property type="protein sequence ID" value="JAD79094.1"/>
    <property type="molecule type" value="Transcribed_RNA"/>
</dbReference>